<name>A0AA45AN23_VERDA</name>
<comment type="caution">
    <text evidence="2">The sequence shown here is derived from an EMBL/GenBank/DDBJ whole genome shotgun (WGS) entry which is preliminary data.</text>
</comment>
<protein>
    <submittedName>
        <fullName evidence="2">Uncharacterized protein</fullName>
    </submittedName>
</protein>
<accession>A0AA45AN23</accession>
<reference evidence="2 3" key="1">
    <citation type="submission" date="2017-12" db="EMBL/GenBank/DDBJ databases">
        <title>Comparative genomics yields insights into virulence evolution of Verticillium dahliae.</title>
        <authorList>
            <person name="Fan R."/>
            <person name="Armitage A.D."/>
            <person name="Cascant-Lopez E."/>
            <person name="Sobczyk M."/>
            <person name="Cockerton H.M."/>
            <person name="Harrison R.J."/>
        </authorList>
    </citation>
    <scope>NUCLEOTIDE SEQUENCE [LARGE SCALE GENOMIC DNA]</scope>
    <source>
        <strain evidence="2 3">12008</strain>
    </source>
</reference>
<sequence>MPIFGSLHPSKRLQVIDKRLGLAISLTEPSECRAGRQSKATVNTLAQARAPCHETSGRAPGRESN</sequence>
<gene>
    <name evidence="2" type="ORF">BJF96_g3768</name>
</gene>
<evidence type="ECO:0000313" key="2">
    <source>
        <dbReference type="EMBL" id="PNH33085.1"/>
    </source>
</evidence>
<evidence type="ECO:0000256" key="1">
    <source>
        <dbReference type="SAM" id="MobiDB-lite"/>
    </source>
</evidence>
<proteinExistence type="predicted"/>
<feature type="region of interest" description="Disordered" evidence="1">
    <location>
        <begin position="46"/>
        <end position="65"/>
    </location>
</feature>
<evidence type="ECO:0000313" key="3">
    <source>
        <dbReference type="Proteomes" id="UP000236305"/>
    </source>
</evidence>
<dbReference type="Proteomes" id="UP000236305">
    <property type="component" value="Unassembled WGS sequence"/>
</dbReference>
<dbReference type="EMBL" id="MPSH01000010">
    <property type="protein sequence ID" value="PNH33085.1"/>
    <property type="molecule type" value="Genomic_DNA"/>
</dbReference>
<dbReference type="AlphaFoldDB" id="A0AA45AN23"/>
<organism evidence="2 3">
    <name type="scientific">Verticillium dahliae</name>
    <name type="common">Verticillium wilt</name>
    <dbReference type="NCBI Taxonomy" id="27337"/>
    <lineage>
        <taxon>Eukaryota</taxon>
        <taxon>Fungi</taxon>
        <taxon>Dikarya</taxon>
        <taxon>Ascomycota</taxon>
        <taxon>Pezizomycotina</taxon>
        <taxon>Sordariomycetes</taxon>
        <taxon>Hypocreomycetidae</taxon>
        <taxon>Glomerellales</taxon>
        <taxon>Plectosphaerellaceae</taxon>
        <taxon>Verticillium</taxon>
    </lineage>
</organism>
<feature type="compositionally biased region" description="Basic and acidic residues" evidence="1">
    <location>
        <begin position="51"/>
        <end position="65"/>
    </location>
</feature>